<dbReference type="AlphaFoldDB" id="A0A834KAF9"/>
<comment type="caution">
    <text evidence="2">The sequence shown here is derived from an EMBL/GenBank/DDBJ whole genome shotgun (WGS) entry which is preliminary data.</text>
</comment>
<organism evidence="2 3">
    <name type="scientific">Vespula pensylvanica</name>
    <name type="common">Western yellow jacket</name>
    <name type="synonym">Wasp</name>
    <dbReference type="NCBI Taxonomy" id="30213"/>
    <lineage>
        <taxon>Eukaryota</taxon>
        <taxon>Metazoa</taxon>
        <taxon>Ecdysozoa</taxon>
        <taxon>Arthropoda</taxon>
        <taxon>Hexapoda</taxon>
        <taxon>Insecta</taxon>
        <taxon>Pterygota</taxon>
        <taxon>Neoptera</taxon>
        <taxon>Endopterygota</taxon>
        <taxon>Hymenoptera</taxon>
        <taxon>Apocrita</taxon>
        <taxon>Aculeata</taxon>
        <taxon>Vespoidea</taxon>
        <taxon>Vespidae</taxon>
        <taxon>Vespinae</taxon>
        <taxon>Vespula</taxon>
    </lineage>
</organism>
<evidence type="ECO:0000313" key="3">
    <source>
        <dbReference type="Proteomes" id="UP000600918"/>
    </source>
</evidence>
<dbReference type="Proteomes" id="UP000600918">
    <property type="component" value="Unassembled WGS sequence"/>
</dbReference>
<protein>
    <submittedName>
        <fullName evidence="2">Uncharacterized protein</fullName>
    </submittedName>
</protein>
<keyword evidence="3" id="KW-1185">Reference proteome</keyword>
<reference evidence="2" key="1">
    <citation type="journal article" date="2020" name="G3 (Bethesda)">
        <title>High-Quality Assemblies for Three Invasive Social Wasps from the &lt;i&gt;Vespula&lt;/i&gt; Genus.</title>
        <authorList>
            <person name="Harrop T.W.R."/>
            <person name="Guhlin J."/>
            <person name="McLaughlin G.M."/>
            <person name="Permina E."/>
            <person name="Stockwell P."/>
            <person name="Gilligan J."/>
            <person name="Le Lec M.F."/>
            <person name="Gruber M.A.M."/>
            <person name="Quinn O."/>
            <person name="Lovegrove M."/>
            <person name="Duncan E.J."/>
            <person name="Remnant E.J."/>
            <person name="Van Eeckhoven J."/>
            <person name="Graham B."/>
            <person name="Knapp R.A."/>
            <person name="Langford K.W."/>
            <person name="Kronenberg Z."/>
            <person name="Press M.O."/>
            <person name="Eacker S.M."/>
            <person name="Wilson-Rankin E.E."/>
            <person name="Purcell J."/>
            <person name="Lester P.J."/>
            <person name="Dearden P.K."/>
        </authorList>
    </citation>
    <scope>NUCLEOTIDE SEQUENCE</scope>
    <source>
        <strain evidence="2">Volc-1</strain>
    </source>
</reference>
<accession>A0A834KAF9</accession>
<proteinExistence type="predicted"/>
<evidence type="ECO:0000313" key="2">
    <source>
        <dbReference type="EMBL" id="KAF7402161.1"/>
    </source>
</evidence>
<feature type="compositionally biased region" description="Low complexity" evidence="1">
    <location>
        <begin position="112"/>
        <end position="131"/>
    </location>
</feature>
<sequence>MDESGIDMGFDLAALTDINTNDQHGFGDDDFEQALSLLSTTTKDFMYYELKSRAPDTGRFSQGFPIPQLRLANNSLEALTPGMSFIFAEGIKRDDVVPWLNRCNDDDDDDNNNNNNNNNDDNKNNNSNDII</sequence>
<name>A0A834KAF9_VESPE</name>
<gene>
    <name evidence="2" type="ORF">H0235_015497</name>
</gene>
<feature type="region of interest" description="Disordered" evidence="1">
    <location>
        <begin position="101"/>
        <end position="131"/>
    </location>
</feature>
<dbReference type="EMBL" id="JACSDY010000017">
    <property type="protein sequence ID" value="KAF7402161.1"/>
    <property type="molecule type" value="Genomic_DNA"/>
</dbReference>
<evidence type="ECO:0000256" key="1">
    <source>
        <dbReference type="SAM" id="MobiDB-lite"/>
    </source>
</evidence>